<proteinExistence type="predicted"/>
<dbReference type="Pfam" id="PF01464">
    <property type="entry name" value="SLT"/>
    <property type="match status" value="1"/>
</dbReference>
<dbReference type="PANTHER" id="PTHR37423:SF5">
    <property type="entry name" value="SOLUBLE LYTIC MUREIN TRANSGLYCOSYLASE"/>
    <property type="match status" value="1"/>
</dbReference>
<name>A0A9X2MQ05_9BACL</name>
<dbReference type="PANTHER" id="PTHR37423">
    <property type="entry name" value="SOLUBLE LYTIC MUREIN TRANSGLYCOSYLASE-RELATED"/>
    <property type="match status" value="1"/>
</dbReference>
<feature type="domain" description="Transglycosylase SLT" evidence="1">
    <location>
        <begin position="46"/>
        <end position="155"/>
    </location>
</feature>
<evidence type="ECO:0000313" key="3">
    <source>
        <dbReference type="Proteomes" id="UP001141950"/>
    </source>
</evidence>
<organism evidence="2 3">
    <name type="scientific">Paenibacillus soyae</name>
    <dbReference type="NCBI Taxonomy" id="2969249"/>
    <lineage>
        <taxon>Bacteria</taxon>
        <taxon>Bacillati</taxon>
        <taxon>Bacillota</taxon>
        <taxon>Bacilli</taxon>
        <taxon>Bacillales</taxon>
        <taxon>Paenibacillaceae</taxon>
        <taxon>Paenibacillus</taxon>
    </lineage>
</organism>
<dbReference type="CDD" id="cd16896">
    <property type="entry name" value="LT_Slt70-like"/>
    <property type="match status" value="1"/>
</dbReference>
<dbReference type="RefSeq" id="WP_257445212.1">
    <property type="nucleotide sequence ID" value="NZ_JANIPJ010000006.1"/>
</dbReference>
<gene>
    <name evidence="2" type="ORF">NQZ67_10420</name>
</gene>
<reference evidence="2" key="1">
    <citation type="submission" date="2022-08" db="EMBL/GenBank/DDBJ databases">
        <title>The genomic sequence of strain Paenibacillus sp. SCIV0701.</title>
        <authorList>
            <person name="Zhao H."/>
        </authorList>
    </citation>
    <scope>NUCLEOTIDE SEQUENCE</scope>
    <source>
        <strain evidence="2">SCIV0701</strain>
    </source>
</reference>
<dbReference type="Gene3D" id="1.10.530.10">
    <property type="match status" value="1"/>
</dbReference>
<dbReference type="AlphaFoldDB" id="A0A9X2MQ05"/>
<dbReference type="Proteomes" id="UP001141950">
    <property type="component" value="Unassembled WGS sequence"/>
</dbReference>
<keyword evidence="3" id="KW-1185">Reference proteome</keyword>
<protein>
    <submittedName>
        <fullName evidence="2">Lytic transglycosylase domain-containing protein</fullName>
    </submittedName>
</protein>
<dbReference type="EMBL" id="JANIPJ010000006">
    <property type="protein sequence ID" value="MCR2804295.1"/>
    <property type="molecule type" value="Genomic_DNA"/>
</dbReference>
<accession>A0A9X2MQ05</accession>
<comment type="caution">
    <text evidence="2">The sequence shown here is derived from an EMBL/GenBank/DDBJ whole genome shotgun (WGS) entry which is preliminary data.</text>
</comment>
<dbReference type="InterPro" id="IPR008258">
    <property type="entry name" value="Transglycosylase_SLT_dom_1"/>
</dbReference>
<sequence length="193" mass="22618">MKKKRRRIRVKKRFFLFLIAAFVSVLFLKSDWLATWMYPIHYKDDIRASASNYGLEPHLVAAIIRAESNYETGRESRKGALGLMQLMPDTAHWVVEKAGFEKVNDDMLRHRADVSIEVGSWYLNALHRQFEHNQVAAVAAYNAGPGNVRKWLDSGSWDGSMETVKEIPFGETRHYVQRVFYYYNKYKDLYPEF</sequence>
<evidence type="ECO:0000313" key="2">
    <source>
        <dbReference type="EMBL" id="MCR2804295.1"/>
    </source>
</evidence>
<dbReference type="SUPFAM" id="SSF53955">
    <property type="entry name" value="Lysozyme-like"/>
    <property type="match status" value="1"/>
</dbReference>
<evidence type="ECO:0000259" key="1">
    <source>
        <dbReference type="Pfam" id="PF01464"/>
    </source>
</evidence>
<dbReference type="InterPro" id="IPR023346">
    <property type="entry name" value="Lysozyme-like_dom_sf"/>
</dbReference>